<feature type="signal peptide" evidence="3">
    <location>
        <begin position="1"/>
        <end position="26"/>
    </location>
</feature>
<dbReference type="Gene3D" id="3.30.379.10">
    <property type="entry name" value="Chitobiase/beta-hexosaminidase domain 2-like"/>
    <property type="match status" value="1"/>
</dbReference>
<feature type="domain" description="Alpha-N-acetylglucosaminidase N-terminal" evidence="4">
    <location>
        <begin position="53"/>
        <end position="128"/>
    </location>
</feature>
<evidence type="ECO:0000256" key="1">
    <source>
        <dbReference type="ARBA" id="ARBA00022801"/>
    </source>
</evidence>
<organism evidence="5 6">
    <name type="scientific">Salix udensis</name>
    <dbReference type="NCBI Taxonomy" id="889485"/>
    <lineage>
        <taxon>Eukaryota</taxon>
        <taxon>Viridiplantae</taxon>
        <taxon>Streptophyta</taxon>
        <taxon>Embryophyta</taxon>
        <taxon>Tracheophyta</taxon>
        <taxon>Spermatophyta</taxon>
        <taxon>Magnoliopsida</taxon>
        <taxon>eudicotyledons</taxon>
        <taxon>Gunneridae</taxon>
        <taxon>Pentapetalae</taxon>
        <taxon>rosids</taxon>
        <taxon>fabids</taxon>
        <taxon>Malpighiales</taxon>
        <taxon>Salicaceae</taxon>
        <taxon>Saliceae</taxon>
        <taxon>Salix</taxon>
    </lineage>
</organism>
<dbReference type="EMBL" id="JAPFFJ010000010">
    <property type="protein sequence ID" value="KAJ6418315.1"/>
    <property type="molecule type" value="Genomic_DNA"/>
</dbReference>
<keyword evidence="3" id="KW-0732">Signal</keyword>
<evidence type="ECO:0000313" key="5">
    <source>
        <dbReference type="EMBL" id="KAJ6418315.1"/>
    </source>
</evidence>
<dbReference type="InterPro" id="IPR029018">
    <property type="entry name" value="Hex-like_dom2"/>
</dbReference>
<keyword evidence="2" id="KW-1133">Transmembrane helix</keyword>
<evidence type="ECO:0000256" key="3">
    <source>
        <dbReference type="SAM" id="SignalP"/>
    </source>
</evidence>
<accession>A0AAD6P6V6</accession>
<evidence type="ECO:0000313" key="6">
    <source>
        <dbReference type="Proteomes" id="UP001162972"/>
    </source>
</evidence>
<protein>
    <recommendedName>
        <fullName evidence="4">Alpha-N-acetylglucosaminidase N-terminal domain-containing protein</fullName>
    </recommendedName>
</protein>
<reference evidence="5 6" key="1">
    <citation type="journal article" date="2023" name="Int. J. Mol. Sci.">
        <title>De Novo Assembly and Annotation of 11 Diverse Shrub Willow (Salix) Genomes Reveals Novel Gene Organization in Sex-Linked Regions.</title>
        <authorList>
            <person name="Hyden B."/>
            <person name="Feng K."/>
            <person name="Yates T.B."/>
            <person name="Jawdy S."/>
            <person name="Cereghino C."/>
            <person name="Smart L.B."/>
            <person name="Muchero W."/>
        </authorList>
    </citation>
    <scope>NUCLEOTIDE SEQUENCE [LARGE SCALE GENOMIC DNA]</scope>
    <source>
        <tissue evidence="5">Shoot tip</tissue>
    </source>
</reference>
<comment type="caution">
    <text evidence="5">The sequence shown here is derived from an EMBL/GenBank/DDBJ whole genome shotgun (WGS) entry which is preliminary data.</text>
</comment>
<dbReference type="Proteomes" id="UP001162972">
    <property type="component" value="Chromosome 12"/>
</dbReference>
<feature type="chain" id="PRO_5041925434" description="Alpha-N-acetylglucosaminidase N-terminal domain-containing protein" evidence="3">
    <location>
        <begin position="27"/>
        <end position="169"/>
    </location>
</feature>
<gene>
    <name evidence="5" type="ORF">OIU84_001653</name>
</gene>
<keyword evidence="2" id="KW-0472">Membrane</keyword>
<dbReference type="Pfam" id="PF12971">
    <property type="entry name" value="NAGLU_N"/>
    <property type="match status" value="1"/>
</dbReference>
<dbReference type="InterPro" id="IPR024240">
    <property type="entry name" value="NAGLU_N"/>
</dbReference>
<feature type="transmembrane region" description="Helical" evidence="2">
    <location>
        <begin position="130"/>
        <end position="150"/>
    </location>
</feature>
<name>A0AAD6P6V6_9ROSI</name>
<keyword evidence="1" id="KW-0378">Hydrolase</keyword>
<keyword evidence="6" id="KW-1185">Reference proteome</keyword>
<sequence length="169" mass="18764">MDSSPLAAVSLVLLASFLFFFSSAQSSTFGVSYISELLEIQDRERALPHVQVAAARGVLQRLLPSHTSSFEFRIVSKEQCGGESCFIIKKSSLVNKARSSTDSVVCSSIRHLNWALFHVFKMMVSWFRDLFLGIITRTLSHLAILLLGGIGKDGKRKLIGWLFKASICH</sequence>
<keyword evidence="2" id="KW-0812">Transmembrane</keyword>
<evidence type="ECO:0000256" key="2">
    <source>
        <dbReference type="SAM" id="Phobius"/>
    </source>
</evidence>
<proteinExistence type="predicted"/>
<evidence type="ECO:0000259" key="4">
    <source>
        <dbReference type="Pfam" id="PF12971"/>
    </source>
</evidence>
<dbReference type="GO" id="GO:0016787">
    <property type="term" value="F:hydrolase activity"/>
    <property type="evidence" value="ECO:0007669"/>
    <property type="project" value="UniProtKB-KW"/>
</dbReference>
<dbReference type="InterPro" id="IPR007781">
    <property type="entry name" value="NAGLU"/>
</dbReference>
<dbReference type="AlphaFoldDB" id="A0AAD6P6V6"/>
<dbReference type="PANTHER" id="PTHR12872">
    <property type="entry name" value="ALPHA-N-ACETYLGLUCOSAMINIDASE"/>
    <property type="match status" value="1"/>
</dbReference>
<dbReference type="PANTHER" id="PTHR12872:SF3">
    <property type="entry name" value="ALPHA-N-ACETYLGLUCOSAMINIDASE"/>
    <property type="match status" value="1"/>
</dbReference>